<evidence type="ECO:0000313" key="2">
    <source>
        <dbReference type="EMBL" id="CAH7689099.1"/>
    </source>
</evidence>
<proteinExistence type="predicted"/>
<sequence length="484" mass="55580">MDYDSVKMEIIHQEIARLLDLQDIAGIKSHSREGFALTKVLEFIKELNTPSNHSLRALQVVFAFNLIICISCLTIIFLQPRGKCYRVWVVKKLYITDSANQMISSSPLYLLNSGFTMSISQLFGSISTQVYIWTLYKIYKDPQRISKPNLFICNSLMFSFEFFAYWVMAWSSLYTRLCSSTTYAARIKMQSRRAIHPLAYNVFFITFPVVVLLCHLIVIYVASRYFVDQLNMRLIFHKLLHSGYLIWEKFDSSKSQQSRPDLINEILALNHQLEELSLALFHHYRLLLSIIQFTCAYWGAIMVITCSFLAYSLWKLISALRRNIINREKSIISNKGISNTNLLSNAEGEGPTIKPRSKLEVISDSDHHSVRVKRRIDHLAIRGGALVFSALVTIAYCFTGAFDLQNTVKNPNLRTLADWFPIVSGTSSALPIIFQCWRMYCDKDKLIFDCPKTNLKNAIALPNIKDPQLEESILRITCNANVSR</sequence>
<feature type="transmembrane region" description="Helical" evidence="1">
    <location>
        <begin position="57"/>
        <end position="78"/>
    </location>
</feature>
<gene>
    <name evidence="2" type="ORF">PPACK8108_LOCUS24166</name>
</gene>
<feature type="transmembrane region" description="Helical" evidence="1">
    <location>
        <begin position="286"/>
        <end position="314"/>
    </location>
</feature>
<name>A0AAV0BS81_PHAPC</name>
<dbReference type="Proteomes" id="UP001153365">
    <property type="component" value="Unassembled WGS sequence"/>
</dbReference>
<dbReference type="AlphaFoldDB" id="A0AAV0BS81"/>
<protein>
    <submittedName>
        <fullName evidence="2">Expressed protein</fullName>
    </submittedName>
</protein>
<evidence type="ECO:0000313" key="3">
    <source>
        <dbReference type="Proteomes" id="UP001153365"/>
    </source>
</evidence>
<feature type="transmembrane region" description="Helical" evidence="1">
    <location>
        <begin position="198"/>
        <end position="222"/>
    </location>
</feature>
<keyword evidence="1" id="KW-0472">Membrane</keyword>
<evidence type="ECO:0000256" key="1">
    <source>
        <dbReference type="SAM" id="Phobius"/>
    </source>
</evidence>
<feature type="transmembrane region" description="Helical" evidence="1">
    <location>
        <begin position="108"/>
        <end position="136"/>
    </location>
</feature>
<comment type="caution">
    <text evidence="2">The sequence shown here is derived from an EMBL/GenBank/DDBJ whole genome shotgun (WGS) entry which is preliminary data.</text>
</comment>
<accession>A0AAV0BS81</accession>
<organism evidence="2 3">
    <name type="scientific">Phakopsora pachyrhizi</name>
    <name type="common">Asian soybean rust disease fungus</name>
    <dbReference type="NCBI Taxonomy" id="170000"/>
    <lineage>
        <taxon>Eukaryota</taxon>
        <taxon>Fungi</taxon>
        <taxon>Dikarya</taxon>
        <taxon>Basidiomycota</taxon>
        <taxon>Pucciniomycotina</taxon>
        <taxon>Pucciniomycetes</taxon>
        <taxon>Pucciniales</taxon>
        <taxon>Phakopsoraceae</taxon>
        <taxon>Phakopsora</taxon>
    </lineage>
</organism>
<feature type="transmembrane region" description="Helical" evidence="1">
    <location>
        <begin position="379"/>
        <end position="399"/>
    </location>
</feature>
<keyword evidence="1" id="KW-0812">Transmembrane</keyword>
<keyword evidence="3" id="KW-1185">Reference proteome</keyword>
<reference evidence="2" key="1">
    <citation type="submission" date="2022-06" db="EMBL/GenBank/DDBJ databases">
        <authorList>
            <consortium name="SYNGENTA / RWTH Aachen University"/>
        </authorList>
    </citation>
    <scope>NUCLEOTIDE SEQUENCE</scope>
</reference>
<feature type="transmembrane region" description="Helical" evidence="1">
    <location>
        <begin position="156"/>
        <end position="177"/>
    </location>
</feature>
<feature type="transmembrane region" description="Helical" evidence="1">
    <location>
        <begin position="419"/>
        <end position="437"/>
    </location>
</feature>
<keyword evidence="1" id="KW-1133">Transmembrane helix</keyword>
<dbReference type="EMBL" id="CALTRL010006045">
    <property type="protein sequence ID" value="CAH7689099.1"/>
    <property type="molecule type" value="Genomic_DNA"/>
</dbReference>